<evidence type="ECO:0000313" key="2">
    <source>
        <dbReference type="Proteomes" id="UP000007113"/>
    </source>
</evidence>
<dbReference type="AlphaFoldDB" id="G8NST9"/>
<keyword evidence="2" id="KW-1185">Reference proteome</keyword>
<organism evidence="1 2">
    <name type="scientific">Granulicella mallensis (strain ATCC BAA-1857 / DSM 23137 / MP5ACTX8)</name>
    <dbReference type="NCBI Taxonomy" id="682795"/>
    <lineage>
        <taxon>Bacteria</taxon>
        <taxon>Pseudomonadati</taxon>
        <taxon>Acidobacteriota</taxon>
        <taxon>Terriglobia</taxon>
        <taxon>Terriglobales</taxon>
        <taxon>Acidobacteriaceae</taxon>
        <taxon>Granulicella</taxon>
    </lineage>
</organism>
<dbReference type="STRING" id="682795.AciX8_1951"/>
<dbReference type="eggNOG" id="ENOG5033S5B">
    <property type="taxonomic scope" value="Bacteria"/>
</dbReference>
<sequence>MNASVAEIDLQLRDEFRRHLGEYGIEWTAIDPVLAVMFRTLAHQIGSITSNTNALRAALLGELLDGLNLDRRFAQPSQTIVAYRCEQESAEIAAGTELIGKPEKGGSSSFLADYGISVSPARIAGVFVYEKESLRLLSGMALPEETALAEPSYDAAPARLGSFPCIYIAIENLAPSHLSRHGLFLQISPDAALLHAQLRRENWCFASSSGRFTERGLMRPSPLNGGQLRFDWLLNSGRSVPEASSNDEIPTLPGGFWQGRCFVLPQVPADNDFSCRQPLGMEAPLRQIFRRYALFDKPRAWLRIRLDPRIEPLHTSLTAAHLHAQSASNVQLLHQTVRFAENGTTIPLNPEGRSKLFLVSGMSIAGESGSTYLPEYGQGVHAGAGRYRLDQQRITLTPGKMEDGQPESYANVRLWMTEGREGNGMGAARLNSFAKPTWTSGLFVANLTSSAGGTDGEALHVARRRFAEVLLSRERLLTRTDLETAVRSFDTRISAVDVTPRTVRGLRGGLRRVYHLSLHAERERFVEGEEESRIMLVELRSFLAERVPLDVELSMELAWA</sequence>
<name>G8NST9_GRAMM</name>
<reference evidence="1 2" key="1">
    <citation type="submission" date="2011-11" db="EMBL/GenBank/DDBJ databases">
        <title>Complete sequence of Granulicella mallensis MP5ACTX8.</title>
        <authorList>
            <consortium name="US DOE Joint Genome Institute"/>
            <person name="Lucas S."/>
            <person name="Copeland A."/>
            <person name="Lapidus A."/>
            <person name="Cheng J.-F."/>
            <person name="Goodwin L."/>
            <person name="Pitluck S."/>
            <person name="Peters L."/>
            <person name="Lu M."/>
            <person name="Detter J.C."/>
            <person name="Han C."/>
            <person name="Tapia R."/>
            <person name="Land M."/>
            <person name="Hauser L."/>
            <person name="Kyrpides N."/>
            <person name="Ivanova N."/>
            <person name="Mikhailova N."/>
            <person name="Pagani I."/>
            <person name="Rawat S."/>
            <person name="Mannisto M."/>
            <person name="Haggblom M."/>
            <person name="Woyke T."/>
        </authorList>
    </citation>
    <scope>NUCLEOTIDE SEQUENCE [LARGE SCALE GENOMIC DNA]</scope>
    <source>
        <strain evidence="2">ATCC BAA-1857 / DSM 23137 / MP5ACTX8</strain>
    </source>
</reference>
<dbReference type="EMBL" id="CP003130">
    <property type="protein sequence ID" value="AEU36282.1"/>
    <property type="molecule type" value="Genomic_DNA"/>
</dbReference>
<protein>
    <recommendedName>
        <fullName evidence="3">Baseplate protein J-like domain-containing protein</fullName>
    </recommendedName>
</protein>
<dbReference type="Proteomes" id="UP000007113">
    <property type="component" value="Chromosome"/>
</dbReference>
<accession>G8NST9</accession>
<dbReference type="HOGENOM" id="CLU_486413_0_0_0"/>
<dbReference type="KEGG" id="gma:AciX8_1951"/>
<gene>
    <name evidence="1" type="ordered locus">AciX8_1951</name>
</gene>
<evidence type="ECO:0000313" key="1">
    <source>
        <dbReference type="EMBL" id="AEU36282.1"/>
    </source>
</evidence>
<dbReference type="OrthoDB" id="100520at2"/>
<evidence type="ECO:0008006" key="3">
    <source>
        <dbReference type="Google" id="ProtNLM"/>
    </source>
</evidence>
<dbReference type="RefSeq" id="WP_014265161.1">
    <property type="nucleotide sequence ID" value="NC_016631.1"/>
</dbReference>
<proteinExistence type="predicted"/>